<reference evidence="2 3" key="1">
    <citation type="submission" date="2019-09" db="EMBL/GenBank/DDBJ databases">
        <title>The hologenome of the rock-dwelling lichen Lasallia pustulata.</title>
        <authorList>
            <person name="Greshake Tzovaras B."/>
            <person name="Segers F."/>
            <person name="Bicker A."/>
            <person name="Dal Grande F."/>
            <person name="Otte J."/>
            <person name="Hankeln T."/>
            <person name="Schmitt I."/>
            <person name="Ebersberger I."/>
        </authorList>
    </citation>
    <scope>NUCLEOTIDE SEQUENCE [LARGE SCALE GENOMIC DNA]</scope>
    <source>
        <strain evidence="2">A1-1</strain>
    </source>
</reference>
<comment type="caution">
    <text evidence="2">The sequence shown here is derived from an EMBL/GenBank/DDBJ whole genome shotgun (WGS) entry which is preliminary data.</text>
</comment>
<protein>
    <submittedName>
        <fullName evidence="2">Uncharacterized protein</fullName>
    </submittedName>
</protein>
<evidence type="ECO:0000256" key="1">
    <source>
        <dbReference type="SAM" id="SignalP"/>
    </source>
</evidence>
<keyword evidence="1" id="KW-0732">Signal</keyword>
<feature type="signal peptide" evidence="1">
    <location>
        <begin position="1"/>
        <end position="23"/>
    </location>
</feature>
<proteinExistence type="predicted"/>
<gene>
    <name evidence="2" type="ORF">FRX48_07413</name>
</gene>
<feature type="chain" id="PRO_5024405410" evidence="1">
    <location>
        <begin position="24"/>
        <end position="106"/>
    </location>
</feature>
<evidence type="ECO:0000313" key="2">
    <source>
        <dbReference type="EMBL" id="KAA6409069.1"/>
    </source>
</evidence>
<accession>A0A5M8PI48</accession>
<sequence length="106" mass="11233">MPHLLRPHLVLLLFPLLATLTSAALLPTHPLLLRDPATNPLTIRHPSAQPTTRKPTTCPNYATSPINPAQFLGAEPNGCSWKGALICANLLVGCPVVCIEAALEVG</sequence>
<evidence type="ECO:0000313" key="3">
    <source>
        <dbReference type="Proteomes" id="UP000324767"/>
    </source>
</evidence>
<dbReference type="EMBL" id="VXIT01000012">
    <property type="protein sequence ID" value="KAA6409069.1"/>
    <property type="molecule type" value="Genomic_DNA"/>
</dbReference>
<dbReference type="AlphaFoldDB" id="A0A5M8PI48"/>
<dbReference type="Proteomes" id="UP000324767">
    <property type="component" value="Unassembled WGS sequence"/>
</dbReference>
<name>A0A5M8PI48_9LECA</name>
<organism evidence="2 3">
    <name type="scientific">Lasallia pustulata</name>
    <dbReference type="NCBI Taxonomy" id="136370"/>
    <lineage>
        <taxon>Eukaryota</taxon>
        <taxon>Fungi</taxon>
        <taxon>Dikarya</taxon>
        <taxon>Ascomycota</taxon>
        <taxon>Pezizomycotina</taxon>
        <taxon>Lecanoromycetes</taxon>
        <taxon>OSLEUM clade</taxon>
        <taxon>Umbilicariomycetidae</taxon>
        <taxon>Umbilicariales</taxon>
        <taxon>Umbilicariaceae</taxon>
        <taxon>Lasallia</taxon>
    </lineage>
</organism>